<dbReference type="Gene3D" id="1.20.1250.20">
    <property type="entry name" value="MFS general substrate transporter like domains"/>
    <property type="match status" value="2"/>
</dbReference>
<dbReference type="CDD" id="cd17369">
    <property type="entry name" value="MFS_ShiA_like"/>
    <property type="match status" value="1"/>
</dbReference>
<dbReference type="InterPro" id="IPR036259">
    <property type="entry name" value="MFS_trans_sf"/>
</dbReference>
<comment type="subcellular location">
    <subcellularLocation>
        <location evidence="1">Cell membrane</location>
        <topology evidence="1">Multi-pass membrane protein</topology>
    </subcellularLocation>
</comment>
<dbReference type="AlphaFoldDB" id="A0A2A2WS55"/>
<evidence type="ECO:0000256" key="2">
    <source>
        <dbReference type="ARBA" id="ARBA00022448"/>
    </source>
</evidence>
<feature type="transmembrane region" description="Helical" evidence="8">
    <location>
        <begin position="420"/>
        <end position="441"/>
    </location>
</feature>
<evidence type="ECO:0000256" key="1">
    <source>
        <dbReference type="ARBA" id="ARBA00004651"/>
    </source>
</evidence>
<dbReference type="SUPFAM" id="SSF103473">
    <property type="entry name" value="MFS general substrate transporter"/>
    <property type="match status" value="1"/>
</dbReference>
<feature type="domain" description="Major facilitator superfamily (MFS) profile" evidence="9">
    <location>
        <begin position="31"/>
        <end position="472"/>
    </location>
</feature>
<keyword evidence="4 8" id="KW-0812">Transmembrane</keyword>
<evidence type="ECO:0000313" key="10">
    <source>
        <dbReference type="EMBL" id="PAY23991.1"/>
    </source>
</evidence>
<feature type="transmembrane region" description="Helical" evidence="8">
    <location>
        <begin position="218"/>
        <end position="239"/>
    </location>
</feature>
<feature type="transmembrane region" description="Helical" evidence="8">
    <location>
        <begin position="324"/>
        <end position="344"/>
    </location>
</feature>
<dbReference type="GO" id="GO:0022857">
    <property type="term" value="F:transmembrane transporter activity"/>
    <property type="evidence" value="ECO:0007669"/>
    <property type="project" value="InterPro"/>
</dbReference>
<feature type="transmembrane region" description="Helical" evidence="8">
    <location>
        <begin position="68"/>
        <end position="92"/>
    </location>
</feature>
<dbReference type="PROSITE" id="PS00217">
    <property type="entry name" value="SUGAR_TRANSPORT_2"/>
    <property type="match status" value="1"/>
</dbReference>
<feature type="transmembrane region" description="Helical" evidence="8">
    <location>
        <begin position="381"/>
        <end position="399"/>
    </location>
</feature>
<comment type="caution">
    <text evidence="10">The sequence shown here is derived from an EMBL/GenBank/DDBJ whole genome shotgun (WGS) entry which is preliminary data.</text>
</comment>
<dbReference type="RefSeq" id="WP_095717610.1">
    <property type="nucleotide sequence ID" value="NZ_NTGA01000011.1"/>
</dbReference>
<feature type="region of interest" description="Disordered" evidence="7">
    <location>
        <begin position="1"/>
        <end position="21"/>
    </location>
</feature>
<evidence type="ECO:0000256" key="6">
    <source>
        <dbReference type="ARBA" id="ARBA00023136"/>
    </source>
</evidence>
<sequence>MTQSGTTPPGDAAPQSPTLPQVTQKTSLKKVAAASSIGTTIEWYDFFIYGTAAALVFPALFFPDQNPATATLSSFATFAVAFFARPVGAAIFGHFGDRIGRKNTLVWTLIIMGVATVFIGLLPGYSTGAFGVFSGGIGIWAPTLLVVCRFFQGFAVGGEWAGATLLTAEYAPEGKRGMMAMWPQLGVAFAFFLSSGTFLVFSLVAGGGADLDSPFMQYGWRIPFLLSAVLVLVGLWIRLTVEETPVFRQTQAREAREAAATEAADRAANRVTAPKTLPFADALRYQWKEILIAGGALTSLFSLFYMGTSFLTNYATATLGHSRPFVLGMGMIAALIFGAAIALSAMYSDKIGRRKVIGTSVGLAIPWTLFVFPILDTGSTVAFGLVLFVTLVIFGIAYGPAGALLPELFQARYRYTGAGLGYNLAGILGGALPPLAAAAMIGAGNTFGVGLMLSALSVMSMVCIFLMTESSKNAIHADAEPDDSRLVATEMP</sequence>
<evidence type="ECO:0000313" key="11">
    <source>
        <dbReference type="Proteomes" id="UP000218810"/>
    </source>
</evidence>
<feature type="transmembrane region" description="Helical" evidence="8">
    <location>
        <begin position="185"/>
        <end position="206"/>
    </location>
</feature>
<dbReference type="PROSITE" id="PS00216">
    <property type="entry name" value="SUGAR_TRANSPORT_1"/>
    <property type="match status" value="1"/>
</dbReference>
<keyword evidence="11" id="KW-1185">Reference proteome</keyword>
<evidence type="ECO:0000259" key="9">
    <source>
        <dbReference type="PROSITE" id="PS50850"/>
    </source>
</evidence>
<dbReference type="PANTHER" id="PTHR43045">
    <property type="entry name" value="SHIKIMATE TRANSPORTER"/>
    <property type="match status" value="1"/>
</dbReference>
<dbReference type="InterPro" id="IPR005829">
    <property type="entry name" value="Sugar_transporter_CS"/>
</dbReference>
<dbReference type="Pfam" id="PF00083">
    <property type="entry name" value="Sugar_tr"/>
    <property type="match status" value="1"/>
</dbReference>
<organism evidence="10 11">
    <name type="scientific">Dietzia natronolimnaea</name>
    <dbReference type="NCBI Taxonomy" id="161920"/>
    <lineage>
        <taxon>Bacteria</taxon>
        <taxon>Bacillati</taxon>
        <taxon>Actinomycetota</taxon>
        <taxon>Actinomycetes</taxon>
        <taxon>Mycobacteriales</taxon>
        <taxon>Dietziaceae</taxon>
        <taxon>Dietzia</taxon>
    </lineage>
</organism>
<evidence type="ECO:0000256" key="8">
    <source>
        <dbReference type="SAM" id="Phobius"/>
    </source>
</evidence>
<keyword evidence="2" id="KW-0813">Transport</keyword>
<dbReference type="GO" id="GO:0005886">
    <property type="term" value="C:plasma membrane"/>
    <property type="evidence" value="ECO:0007669"/>
    <property type="project" value="UniProtKB-SubCell"/>
</dbReference>
<name>A0A2A2WS55_9ACTN</name>
<feature type="transmembrane region" description="Helical" evidence="8">
    <location>
        <begin position="290"/>
        <end position="312"/>
    </location>
</feature>
<keyword evidence="5 8" id="KW-1133">Transmembrane helix</keyword>
<feature type="transmembrane region" description="Helical" evidence="8">
    <location>
        <begin position="104"/>
        <end position="122"/>
    </location>
</feature>
<reference evidence="11" key="1">
    <citation type="submission" date="2017-09" db="EMBL/GenBank/DDBJ databases">
        <authorList>
            <person name="Zhang Y."/>
            <person name="Huang X."/>
            <person name="Liu J."/>
            <person name="Lu L."/>
            <person name="Peng K."/>
        </authorList>
    </citation>
    <scope>NUCLEOTIDE SEQUENCE [LARGE SCALE GENOMIC DNA]</scope>
    <source>
        <strain evidence="11">S-XJ-1</strain>
    </source>
</reference>
<protein>
    <submittedName>
        <fullName evidence="10">MFS transporter</fullName>
    </submittedName>
</protein>
<dbReference type="EMBL" id="NTGA01000011">
    <property type="protein sequence ID" value="PAY23991.1"/>
    <property type="molecule type" value="Genomic_DNA"/>
</dbReference>
<proteinExistence type="predicted"/>
<dbReference type="InterPro" id="IPR020846">
    <property type="entry name" value="MFS_dom"/>
</dbReference>
<evidence type="ECO:0000256" key="4">
    <source>
        <dbReference type="ARBA" id="ARBA00022692"/>
    </source>
</evidence>
<dbReference type="InterPro" id="IPR005828">
    <property type="entry name" value="MFS_sugar_transport-like"/>
</dbReference>
<feature type="transmembrane region" description="Helical" evidence="8">
    <location>
        <begin position="447"/>
        <end position="467"/>
    </location>
</feature>
<dbReference type="PROSITE" id="PS50850">
    <property type="entry name" value="MFS"/>
    <property type="match status" value="1"/>
</dbReference>
<feature type="transmembrane region" description="Helical" evidence="8">
    <location>
        <begin position="43"/>
        <end position="62"/>
    </location>
</feature>
<dbReference type="OrthoDB" id="8953821at2"/>
<evidence type="ECO:0000256" key="3">
    <source>
        <dbReference type="ARBA" id="ARBA00022475"/>
    </source>
</evidence>
<feature type="transmembrane region" description="Helical" evidence="8">
    <location>
        <begin position="128"/>
        <end position="151"/>
    </location>
</feature>
<feature type="transmembrane region" description="Helical" evidence="8">
    <location>
        <begin position="356"/>
        <end position="375"/>
    </location>
</feature>
<keyword evidence="3" id="KW-1003">Cell membrane</keyword>
<accession>A0A2A2WS55</accession>
<gene>
    <name evidence="10" type="ORF">CEY15_05395</name>
</gene>
<dbReference type="Proteomes" id="UP000218810">
    <property type="component" value="Unassembled WGS sequence"/>
</dbReference>
<evidence type="ECO:0000256" key="7">
    <source>
        <dbReference type="SAM" id="MobiDB-lite"/>
    </source>
</evidence>
<dbReference type="PANTHER" id="PTHR43045:SF2">
    <property type="entry name" value="INNER MEMBRANE METABOLITE TRANSPORT PROTEIN YHJE"/>
    <property type="match status" value="1"/>
</dbReference>
<evidence type="ECO:0000256" key="5">
    <source>
        <dbReference type="ARBA" id="ARBA00022989"/>
    </source>
</evidence>
<keyword evidence="6 8" id="KW-0472">Membrane</keyword>